<protein>
    <submittedName>
        <fullName evidence="3">Uncharacterized protein</fullName>
    </submittedName>
</protein>
<proteinExistence type="predicted"/>
<evidence type="ECO:0000313" key="3">
    <source>
        <dbReference type="EMBL" id="SFU63042.1"/>
    </source>
</evidence>
<evidence type="ECO:0000313" key="4">
    <source>
        <dbReference type="Proteomes" id="UP000198817"/>
    </source>
</evidence>
<accession>A0A1I7HQP4</accession>
<dbReference type="STRING" id="155865.SAMN05216515_12513"/>
<sequence>MNGMRRKLEEYAGMALITILLLAGVITLTLMILWSGYQQHVRDRNRTFDRDQVREAEALARHDYLSEARSGGVTYCYDGIHHRMVPPDRAGRIRGYGRTAGADNRHQETGARGIPNRGGRNGAQFLVVSVEEDGTVSAYWRGKTLTVYDYNHMTGGERKRLTLSQYREIRMDRQRLANQRKQPESEGR</sequence>
<evidence type="ECO:0000256" key="2">
    <source>
        <dbReference type="SAM" id="Phobius"/>
    </source>
</evidence>
<keyword evidence="4" id="KW-1185">Reference proteome</keyword>
<reference evidence="3 4" key="1">
    <citation type="submission" date="2016-10" db="EMBL/GenBank/DDBJ databases">
        <authorList>
            <person name="de Groot N.N."/>
        </authorList>
    </citation>
    <scope>NUCLEOTIDE SEQUENCE [LARGE SCALE GENOMIC DNA]</scope>
    <source>
        <strain evidence="3 4">KHGC13</strain>
    </source>
</reference>
<keyword evidence="2" id="KW-0812">Transmembrane</keyword>
<feature type="transmembrane region" description="Helical" evidence="2">
    <location>
        <begin position="12"/>
        <end position="37"/>
    </location>
</feature>
<dbReference type="Proteomes" id="UP000198817">
    <property type="component" value="Unassembled WGS sequence"/>
</dbReference>
<keyword evidence="2" id="KW-0472">Membrane</keyword>
<name>A0A1I7HQP4_9FIRM</name>
<gene>
    <name evidence="3" type="ORF">SAMN05216508_12214</name>
</gene>
<evidence type="ECO:0000256" key="1">
    <source>
        <dbReference type="SAM" id="MobiDB-lite"/>
    </source>
</evidence>
<dbReference type="AlphaFoldDB" id="A0A1I7HQP4"/>
<dbReference type="EMBL" id="FPBT01000022">
    <property type="protein sequence ID" value="SFU63042.1"/>
    <property type="molecule type" value="Genomic_DNA"/>
</dbReference>
<keyword evidence="2" id="KW-1133">Transmembrane helix</keyword>
<feature type="region of interest" description="Disordered" evidence="1">
    <location>
        <begin position="98"/>
        <end position="117"/>
    </location>
</feature>
<organism evidence="3 4">
    <name type="scientific">Eubacterium pyruvativorans</name>
    <dbReference type="NCBI Taxonomy" id="155865"/>
    <lineage>
        <taxon>Bacteria</taxon>
        <taxon>Bacillati</taxon>
        <taxon>Bacillota</taxon>
        <taxon>Clostridia</taxon>
        <taxon>Eubacteriales</taxon>
        <taxon>Eubacteriaceae</taxon>
        <taxon>Eubacterium</taxon>
    </lineage>
</organism>